<dbReference type="PANTHER" id="PTHR45348">
    <property type="entry name" value="HYPOTHETICAL OXIDOREDUCTASE (EUROFUNG)"/>
    <property type="match status" value="1"/>
</dbReference>
<dbReference type="InterPro" id="IPR013149">
    <property type="entry name" value="ADH-like_C"/>
</dbReference>
<name>A0A9W4U7C9_9PLEO</name>
<comment type="caution">
    <text evidence="5">The sequence shown here is derived from an EMBL/GenBank/DDBJ whole genome shotgun (WGS) entry which is preliminary data.</text>
</comment>
<keyword evidence="3" id="KW-0560">Oxidoreductase</keyword>
<sequence>MSTNKAAFLKSLKTPFSVDDAPLHSPGPHEILIRNRAIAVNPIDYKQQDIGFFIKSYPWILGMDVAGIVEEVGADITTFKKGDRVAALAPGMPTGNQAYAAFQLYTVVPASVASKIPDRIAFTDAAVLPLGLTTVCWGLFGEGYLELDPPSASGTPSTKNNNKVVLVWGGSSSVGSCALQLLSAGGYTILTTASAKNFDFVKELGATQVFDHHDPDIVKKLVDAARGKEILGAYDTISTAQTVRACGEYLHELGGGRFTKVDRTVDASDLPASVTVTENQPPGLRGPDGGLASWNRLWREFMGEGLENGKLKTKPNAFVLKGGLEKLNEAVDLVRQGVSAKKVVVQVVDGS</sequence>
<gene>
    <name evidence="5" type="ORF">PDIGIT_LOCUS3688</name>
</gene>
<dbReference type="PANTHER" id="PTHR45348:SF2">
    <property type="entry name" value="ZINC-TYPE ALCOHOL DEHYDROGENASE-LIKE PROTEIN C2E1P3.01"/>
    <property type="match status" value="1"/>
</dbReference>
<organism evidence="5 6">
    <name type="scientific">Periconia digitata</name>
    <dbReference type="NCBI Taxonomy" id="1303443"/>
    <lineage>
        <taxon>Eukaryota</taxon>
        <taxon>Fungi</taxon>
        <taxon>Dikarya</taxon>
        <taxon>Ascomycota</taxon>
        <taxon>Pezizomycotina</taxon>
        <taxon>Dothideomycetes</taxon>
        <taxon>Pleosporomycetidae</taxon>
        <taxon>Pleosporales</taxon>
        <taxon>Massarineae</taxon>
        <taxon>Periconiaceae</taxon>
        <taxon>Periconia</taxon>
    </lineage>
</organism>
<dbReference type="InterPro" id="IPR036291">
    <property type="entry name" value="NAD(P)-bd_dom_sf"/>
</dbReference>
<dbReference type="EMBL" id="CAOQHR010000002">
    <property type="protein sequence ID" value="CAI6323361.1"/>
    <property type="molecule type" value="Genomic_DNA"/>
</dbReference>
<dbReference type="AlphaFoldDB" id="A0A9W4U7C9"/>
<dbReference type="GO" id="GO:0016651">
    <property type="term" value="F:oxidoreductase activity, acting on NAD(P)H"/>
    <property type="evidence" value="ECO:0007669"/>
    <property type="project" value="InterPro"/>
</dbReference>
<dbReference type="Gene3D" id="3.90.180.10">
    <property type="entry name" value="Medium-chain alcohol dehydrogenases, catalytic domain"/>
    <property type="match status" value="1"/>
</dbReference>
<evidence type="ECO:0000256" key="1">
    <source>
        <dbReference type="ARBA" id="ARBA00008072"/>
    </source>
</evidence>
<dbReference type="OrthoDB" id="48317at2759"/>
<dbReference type="InterPro" id="IPR013154">
    <property type="entry name" value="ADH-like_N"/>
</dbReference>
<dbReference type="SMART" id="SM00829">
    <property type="entry name" value="PKS_ER"/>
    <property type="match status" value="1"/>
</dbReference>
<dbReference type="InterPro" id="IPR020843">
    <property type="entry name" value="ER"/>
</dbReference>
<accession>A0A9W4U7C9</accession>
<comment type="similarity">
    <text evidence="1">Belongs to the zinc-containing alcohol dehydrogenase family.</text>
</comment>
<evidence type="ECO:0000259" key="4">
    <source>
        <dbReference type="SMART" id="SM00829"/>
    </source>
</evidence>
<reference evidence="5" key="1">
    <citation type="submission" date="2023-01" db="EMBL/GenBank/DDBJ databases">
        <authorList>
            <person name="Van Ghelder C."/>
            <person name="Rancurel C."/>
        </authorList>
    </citation>
    <scope>NUCLEOTIDE SEQUENCE</scope>
    <source>
        <strain evidence="5">CNCM I-4278</strain>
    </source>
</reference>
<dbReference type="Proteomes" id="UP001152607">
    <property type="component" value="Unassembled WGS sequence"/>
</dbReference>
<dbReference type="Pfam" id="PF00107">
    <property type="entry name" value="ADH_zinc_N"/>
    <property type="match status" value="1"/>
</dbReference>
<dbReference type="SUPFAM" id="SSF51735">
    <property type="entry name" value="NAD(P)-binding Rossmann-fold domains"/>
    <property type="match status" value="1"/>
</dbReference>
<evidence type="ECO:0000256" key="2">
    <source>
        <dbReference type="ARBA" id="ARBA00011245"/>
    </source>
</evidence>
<feature type="domain" description="Enoyl reductase (ER)" evidence="4">
    <location>
        <begin position="7"/>
        <end position="345"/>
    </location>
</feature>
<keyword evidence="6" id="KW-1185">Reference proteome</keyword>
<dbReference type="InterPro" id="IPR011032">
    <property type="entry name" value="GroES-like_sf"/>
</dbReference>
<dbReference type="InterPro" id="IPR047122">
    <property type="entry name" value="Trans-enoyl_RdTase-like"/>
</dbReference>
<dbReference type="Gene3D" id="3.40.50.720">
    <property type="entry name" value="NAD(P)-binding Rossmann-like Domain"/>
    <property type="match status" value="1"/>
</dbReference>
<evidence type="ECO:0000313" key="5">
    <source>
        <dbReference type="EMBL" id="CAI6323361.1"/>
    </source>
</evidence>
<proteinExistence type="inferred from homology"/>
<dbReference type="SUPFAM" id="SSF50129">
    <property type="entry name" value="GroES-like"/>
    <property type="match status" value="1"/>
</dbReference>
<comment type="subunit">
    <text evidence="2">Monomer.</text>
</comment>
<protein>
    <recommendedName>
        <fullName evidence="4">Enoyl reductase (ER) domain-containing protein</fullName>
    </recommendedName>
</protein>
<evidence type="ECO:0000313" key="6">
    <source>
        <dbReference type="Proteomes" id="UP001152607"/>
    </source>
</evidence>
<dbReference type="Pfam" id="PF08240">
    <property type="entry name" value="ADH_N"/>
    <property type="match status" value="1"/>
</dbReference>
<dbReference type="CDD" id="cd08249">
    <property type="entry name" value="enoyl_reductase_like"/>
    <property type="match status" value="1"/>
</dbReference>
<evidence type="ECO:0000256" key="3">
    <source>
        <dbReference type="ARBA" id="ARBA00023002"/>
    </source>
</evidence>